<dbReference type="InterPro" id="IPR052527">
    <property type="entry name" value="Metal_cation-efflux_comp"/>
</dbReference>
<accession>A0A7W6HC38</accession>
<feature type="transmembrane region" description="Helical" evidence="5">
    <location>
        <begin position="94"/>
        <end position="120"/>
    </location>
</feature>
<dbReference type="InterPro" id="IPR007318">
    <property type="entry name" value="Phopholipid_MeTrfase"/>
</dbReference>
<dbReference type="RefSeq" id="WP_183206788.1">
    <property type="nucleotide sequence ID" value="NZ_JAAAMM010000001.1"/>
</dbReference>
<organism evidence="6 7">
    <name type="scientific">Aurantimonas endophytica</name>
    <dbReference type="NCBI Taxonomy" id="1522175"/>
    <lineage>
        <taxon>Bacteria</taxon>
        <taxon>Pseudomonadati</taxon>
        <taxon>Pseudomonadota</taxon>
        <taxon>Alphaproteobacteria</taxon>
        <taxon>Hyphomicrobiales</taxon>
        <taxon>Aurantimonadaceae</taxon>
        <taxon>Aurantimonas</taxon>
    </lineage>
</organism>
<evidence type="ECO:0000256" key="3">
    <source>
        <dbReference type="ARBA" id="ARBA00022989"/>
    </source>
</evidence>
<protein>
    <submittedName>
        <fullName evidence="6">Protein-S-isoprenylcysteine O-methyltransferase Ste14</fullName>
    </submittedName>
</protein>
<dbReference type="Gene3D" id="1.20.120.1630">
    <property type="match status" value="1"/>
</dbReference>
<evidence type="ECO:0000256" key="2">
    <source>
        <dbReference type="ARBA" id="ARBA00022692"/>
    </source>
</evidence>
<feature type="transmembrane region" description="Helical" evidence="5">
    <location>
        <begin position="38"/>
        <end position="61"/>
    </location>
</feature>
<evidence type="ECO:0000256" key="1">
    <source>
        <dbReference type="ARBA" id="ARBA00004127"/>
    </source>
</evidence>
<keyword evidence="2 5" id="KW-0812">Transmembrane</keyword>
<dbReference type="GO" id="GO:0012505">
    <property type="term" value="C:endomembrane system"/>
    <property type="evidence" value="ECO:0007669"/>
    <property type="project" value="UniProtKB-SubCell"/>
</dbReference>
<feature type="transmembrane region" description="Helical" evidence="5">
    <location>
        <begin position="12"/>
        <end position="32"/>
    </location>
</feature>
<name>A0A7W6HC38_9HYPH</name>
<comment type="caution">
    <text evidence="6">The sequence shown here is derived from an EMBL/GenBank/DDBJ whole genome shotgun (WGS) entry which is preliminary data.</text>
</comment>
<sequence length="151" mass="16674">MRDGHLTPDLPPVWALATIAASALAAWLVPIARFGSAWSTGLGILLAVGGIAIMVWSALWFRRKKTEIMPRQTPTALIVEGPYRINRNPIYTGMALVVLGVAFWLGALSAVAIAMVYPFVITSRFIRGEEAALRRAFGTEAEAYFQRTRRW</sequence>
<evidence type="ECO:0000313" key="6">
    <source>
        <dbReference type="EMBL" id="MBB4002326.1"/>
    </source>
</evidence>
<keyword evidence="7" id="KW-1185">Reference proteome</keyword>
<keyword evidence="3 5" id="KW-1133">Transmembrane helix</keyword>
<dbReference type="AlphaFoldDB" id="A0A7W6HC38"/>
<comment type="subcellular location">
    <subcellularLocation>
        <location evidence="1">Endomembrane system</location>
        <topology evidence="1">Multi-pass membrane protein</topology>
    </subcellularLocation>
</comment>
<keyword evidence="4 5" id="KW-0472">Membrane</keyword>
<gene>
    <name evidence="6" type="ORF">GGR03_001373</name>
</gene>
<reference evidence="6 7" key="1">
    <citation type="submission" date="2020-08" db="EMBL/GenBank/DDBJ databases">
        <title>Genomic Encyclopedia of Type Strains, Phase IV (KMG-IV): sequencing the most valuable type-strain genomes for metagenomic binning, comparative biology and taxonomic classification.</title>
        <authorList>
            <person name="Goeker M."/>
        </authorList>
    </citation>
    <scope>NUCLEOTIDE SEQUENCE [LARGE SCALE GENOMIC DNA]</scope>
    <source>
        <strain evidence="6 7">DSM 103570</strain>
    </source>
</reference>
<keyword evidence="6" id="KW-0489">Methyltransferase</keyword>
<keyword evidence="6" id="KW-0808">Transferase</keyword>
<dbReference type="Pfam" id="PF04191">
    <property type="entry name" value="PEMT"/>
    <property type="match status" value="1"/>
</dbReference>
<dbReference type="GO" id="GO:0032259">
    <property type="term" value="P:methylation"/>
    <property type="evidence" value="ECO:0007669"/>
    <property type="project" value="UniProtKB-KW"/>
</dbReference>
<evidence type="ECO:0000313" key="7">
    <source>
        <dbReference type="Proteomes" id="UP000588647"/>
    </source>
</evidence>
<dbReference type="PANTHER" id="PTHR43847:SF1">
    <property type="entry name" value="BLL3993 PROTEIN"/>
    <property type="match status" value="1"/>
</dbReference>
<dbReference type="Proteomes" id="UP000588647">
    <property type="component" value="Unassembled WGS sequence"/>
</dbReference>
<dbReference type="EMBL" id="JACIEM010000001">
    <property type="protein sequence ID" value="MBB4002326.1"/>
    <property type="molecule type" value="Genomic_DNA"/>
</dbReference>
<dbReference type="GO" id="GO:0008168">
    <property type="term" value="F:methyltransferase activity"/>
    <property type="evidence" value="ECO:0007669"/>
    <property type="project" value="UniProtKB-KW"/>
</dbReference>
<proteinExistence type="predicted"/>
<evidence type="ECO:0000256" key="5">
    <source>
        <dbReference type="SAM" id="Phobius"/>
    </source>
</evidence>
<evidence type="ECO:0000256" key="4">
    <source>
        <dbReference type="ARBA" id="ARBA00023136"/>
    </source>
</evidence>
<dbReference type="PANTHER" id="PTHR43847">
    <property type="entry name" value="BLL3993 PROTEIN"/>
    <property type="match status" value="1"/>
</dbReference>